<dbReference type="CDD" id="cd22761">
    <property type="entry name" value="OTU_OTUD6"/>
    <property type="match status" value="1"/>
</dbReference>
<dbReference type="InterPro" id="IPR003323">
    <property type="entry name" value="OTU_dom"/>
</dbReference>
<keyword evidence="1" id="KW-0378">Hydrolase</keyword>
<dbReference type="EMBL" id="UYYF01004694">
    <property type="protein sequence ID" value="VDN06454.1"/>
    <property type="molecule type" value="Genomic_DNA"/>
</dbReference>
<feature type="domain" description="OTU" evidence="3">
    <location>
        <begin position="110"/>
        <end position="252"/>
    </location>
</feature>
<dbReference type="InterPro" id="IPR050704">
    <property type="entry name" value="Peptidase_C85-like"/>
</dbReference>
<organism evidence="6">
    <name type="scientific">Thelazia callipaeda</name>
    <name type="common">Oriental eyeworm</name>
    <name type="synonym">Parasitic nematode</name>
    <dbReference type="NCBI Taxonomy" id="103827"/>
    <lineage>
        <taxon>Eukaryota</taxon>
        <taxon>Metazoa</taxon>
        <taxon>Ecdysozoa</taxon>
        <taxon>Nematoda</taxon>
        <taxon>Chromadorea</taxon>
        <taxon>Rhabditida</taxon>
        <taxon>Spirurina</taxon>
        <taxon>Spiruromorpha</taxon>
        <taxon>Thelazioidea</taxon>
        <taxon>Thelaziidae</taxon>
        <taxon>Thelazia</taxon>
    </lineage>
</organism>
<name>A0A0N5D747_THECL</name>
<dbReference type="OrthoDB" id="415023at2759"/>
<accession>A0A0N5D747</accession>
<dbReference type="GO" id="GO:0016579">
    <property type="term" value="P:protein deubiquitination"/>
    <property type="evidence" value="ECO:0007669"/>
    <property type="project" value="TreeGrafter"/>
</dbReference>
<dbReference type="PANTHER" id="PTHR12419">
    <property type="entry name" value="OTU DOMAIN CONTAINING PROTEIN"/>
    <property type="match status" value="1"/>
</dbReference>
<reference evidence="6" key="1">
    <citation type="submission" date="2016-04" db="UniProtKB">
        <authorList>
            <consortium name="WormBaseParasite"/>
        </authorList>
    </citation>
    <scope>IDENTIFICATION</scope>
</reference>
<feature type="compositionally biased region" description="Basic and acidic residues" evidence="2">
    <location>
        <begin position="31"/>
        <end position="44"/>
    </location>
</feature>
<feature type="compositionally biased region" description="Basic and acidic residues" evidence="2">
    <location>
        <begin position="52"/>
        <end position="61"/>
    </location>
</feature>
<gene>
    <name evidence="4" type="ORF">TCLT_LOCUS8869</name>
</gene>
<feature type="region of interest" description="Disordered" evidence="2">
    <location>
        <begin position="31"/>
        <end position="70"/>
    </location>
</feature>
<evidence type="ECO:0000313" key="4">
    <source>
        <dbReference type="EMBL" id="VDN06454.1"/>
    </source>
</evidence>
<dbReference type="Pfam" id="PF02338">
    <property type="entry name" value="OTU"/>
    <property type="match status" value="1"/>
</dbReference>
<evidence type="ECO:0000256" key="1">
    <source>
        <dbReference type="ARBA" id="ARBA00022801"/>
    </source>
</evidence>
<dbReference type="Gene3D" id="3.90.70.80">
    <property type="match status" value="1"/>
</dbReference>
<dbReference type="InterPro" id="IPR049772">
    <property type="entry name" value="OTU_OTUD6"/>
</dbReference>
<dbReference type="InterPro" id="IPR038765">
    <property type="entry name" value="Papain-like_cys_pep_sf"/>
</dbReference>
<dbReference type="PROSITE" id="PS50802">
    <property type="entry name" value="OTU"/>
    <property type="match status" value="1"/>
</dbReference>
<dbReference type="PANTHER" id="PTHR12419:SF10">
    <property type="entry name" value="DEUBIQUITINASE OTUD6B"/>
    <property type="match status" value="1"/>
</dbReference>
<evidence type="ECO:0000313" key="6">
    <source>
        <dbReference type="WBParaSite" id="TCLT_0000888001-mRNA-1"/>
    </source>
</evidence>
<keyword evidence="5" id="KW-1185">Reference proteome</keyword>
<dbReference type="OMA" id="YELGAHY"/>
<dbReference type="STRING" id="103827.A0A0N5D747"/>
<sequence length="260" mass="30232">MRMKNSVAKTDKKQKKELAIKISEMEESLKNRHELELAKLRPFEAETSVSSDSKKQREPHVSKAQKRREKKLELFKKREETILQTKANTRNNPSRIEREAIENYLRKRGLTLHEIVSDGDCLYSAVAHQLSLRTLGEFKSEDIRQKASAYMRKHKDDFLPFLLNEDGNPLHEFEFDEYCMKVEKSCRDGGVWGGEPELRAISCALEWPVEVIQQENCILCFGKEFDSKEPLQIVFQRFAFGLGEHYNSTIPYSAENTLES</sequence>
<dbReference type="AlphaFoldDB" id="A0A0N5D747"/>
<dbReference type="Proteomes" id="UP000276776">
    <property type="component" value="Unassembled WGS sequence"/>
</dbReference>
<dbReference type="WBParaSite" id="TCLT_0000888001-mRNA-1">
    <property type="protein sequence ID" value="TCLT_0000888001-mRNA-1"/>
    <property type="gene ID" value="TCLT_0000888001"/>
</dbReference>
<dbReference type="GO" id="GO:0004843">
    <property type="term" value="F:cysteine-type deubiquitinase activity"/>
    <property type="evidence" value="ECO:0007669"/>
    <property type="project" value="TreeGrafter"/>
</dbReference>
<proteinExistence type="predicted"/>
<protein>
    <submittedName>
        <fullName evidence="6">OTU domain-containing protein</fullName>
    </submittedName>
</protein>
<evidence type="ECO:0000256" key="2">
    <source>
        <dbReference type="SAM" id="MobiDB-lite"/>
    </source>
</evidence>
<evidence type="ECO:0000313" key="5">
    <source>
        <dbReference type="Proteomes" id="UP000276776"/>
    </source>
</evidence>
<reference evidence="4 5" key="2">
    <citation type="submission" date="2018-11" db="EMBL/GenBank/DDBJ databases">
        <authorList>
            <consortium name="Pathogen Informatics"/>
        </authorList>
    </citation>
    <scope>NUCLEOTIDE SEQUENCE [LARGE SCALE GENOMIC DNA]</scope>
</reference>
<evidence type="ECO:0000259" key="3">
    <source>
        <dbReference type="PROSITE" id="PS50802"/>
    </source>
</evidence>
<dbReference type="SUPFAM" id="SSF54001">
    <property type="entry name" value="Cysteine proteinases"/>
    <property type="match status" value="1"/>
</dbReference>